<sequence length="606" mass="61284">MAAHPSLVLLLDITEPAVLAAAKAGLAHFATSLCLQRQQASAVTTSAANAAPAPPLAVLGLCNLAKPPQSLKPVLQVRYRPGPFVLRDFHAAVGRLAHSAVADGAMTGAGVAAALQQLVSMVAQDAACAGAGGRKTVMYLSDHLSYDPEDFAGCLEVCRSKGVSIELLFLVPEDTDGTQPGCAAADTLTAAWQAAESAFPHLSVTVVRGASKVSFDALGSTLLQRYVPRRQLAVSLSFKQPLVGSIRSLALSCSAEVQPLPQALHHALLCPCHLAPTCGAGAGRAATCALSGDLLGRRQCRLDESTVVVGPHPAGALHLAAPFSLTSLAGGGSPGGSRAASLTVLTRVKVADANTALLFGLPLLLAPQQPVQAFKVVAEGGVVDVSTHQLLELVCSSLSSGQEALLACSSTDLESGTAGLFRLHYLLLPCPASCDQPAALLAKRVASAEELLAPVLQASNGMALQGAAALPPAVAEAVASQLALVPLDQLDPLALSSRSNETVEMLLRESQPMPKASVPITPPAAAAQAGDAVAAPATQPSTAVVASQIAGGAKVAQTGTRGKRAAATAPATARESGGQQGASSGRKQAAGGAGKGALEFRRSVRR</sequence>
<dbReference type="PANTHER" id="PTHR38390">
    <property type="entry name" value="OS01G0103900 PROTEIN"/>
    <property type="match status" value="1"/>
</dbReference>
<evidence type="ECO:0000256" key="1">
    <source>
        <dbReference type="SAM" id="MobiDB-lite"/>
    </source>
</evidence>
<dbReference type="OrthoDB" id="10648359at2759"/>
<evidence type="ECO:0000313" key="4">
    <source>
        <dbReference type="Proteomes" id="UP001055712"/>
    </source>
</evidence>
<evidence type="ECO:0000313" key="3">
    <source>
        <dbReference type="EMBL" id="KAI3428316.1"/>
    </source>
</evidence>
<comment type="caution">
    <text evidence="3">The sequence shown here is derived from an EMBL/GenBank/DDBJ whole genome shotgun (WGS) entry which is preliminary data.</text>
</comment>
<dbReference type="AlphaFoldDB" id="A0A9D4TKN5"/>
<protein>
    <submittedName>
        <fullName evidence="3">Uncharacterized protein</fullName>
    </submittedName>
</protein>
<reference evidence="3" key="1">
    <citation type="journal article" date="2019" name="Plant J.">
        <title>Chlorella vulgaris genome assembly and annotation reveals the molecular basis for metabolic acclimation to high light conditions.</title>
        <authorList>
            <person name="Cecchin M."/>
            <person name="Marcolungo L."/>
            <person name="Rossato M."/>
            <person name="Girolomoni L."/>
            <person name="Cosentino E."/>
            <person name="Cuine S."/>
            <person name="Li-Beisson Y."/>
            <person name="Delledonne M."/>
            <person name="Ballottari M."/>
        </authorList>
    </citation>
    <scope>NUCLEOTIDE SEQUENCE</scope>
    <source>
        <strain evidence="3">211/11P</strain>
    </source>
</reference>
<dbReference type="EMBL" id="SIDB01000009">
    <property type="protein sequence ID" value="KAI3428316.1"/>
    <property type="molecule type" value="Genomic_DNA"/>
</dbReference>
<reference evidence="3" key="2">
    <citation type="submission" date="2020-11" db="EMBL/GenBank/DDBJ databases">
        <authorList>
            <person name="Cecchin M."/>
            <person name="Marcolungo L."/>
            <person name="Rossato M."/>
            <person name="Girolomoni L."/>
            <person name="Cosentino E."/>
            <person name="Cuine S."/>
            <person name="Li-Beisson Y."/>
            <person name="Delledonne M."/>
            <person name="Ballottari M."/>
        </authorList>
    </citation>
    <scope>NUCLEOTIDE SEQUENCE</scope>
    <source>
        <strain evidence="3">211/11P</strain>
        <tissue evidence="3">Whole cell</tissue>
    </source>
</reference>
<feature type="region of interest" description="Disordered" evidence="1">
    <location>
        <begin position="554"/>
        <end position="606"/>
    </location>
</feature>
<proteinExistence type="predicted"/>
<keyword evidence="4" id="KW-1185">Reference proteome</keyword>
<evidence type="ECO:0000256" key="2">
    <source>
        <dbReference type="SAM" id="SignalP"/>
    </source>
</evidence>
<feature type="compositionally biased region" description="Low complexity" evidence="1">
    <location>
        <begin position="556"/>
        <end position="590"/>
    </location>
</feature>
<dbReference type="Proteomes" id="UP001055712">
    <property type="component" value="Unassembled WGS sequence"/>
</dbReference>
<dbReference type="PANTHER" id="PTHR38390:SF2">
    <property type="entry name" value="OS01G0103900 PROTEIN"/>
    <property type="match status" value="1"/>
</dbReference>
<accession>A0A9D4TKN5</accession>
<organism evidence="3 4">
    <name type="scientific">Chlorella vulgaris</name>
    <name type="common">Green alga</name>
    <dbReference type="NCBI Taxonomy" id="3077"/>
    <lineage>
        <taxon>Eukaryota</taxon>
        <taxon>Viridiplantae</taxon>
        <taxon>Chlorophyta</taxon>
        <taxon>core chlorophytes</taxon>
        <taxon>Trebouxiophyceae</taxon>
        <taxon>Chlorellales</taxon>
        <taxon>Chlorellaceae</taxon>
        <taxon>Chlorella clade</taxon>
        <taxon>Chlorella</taxon>
    </lineage>
</organism>
<keyword evidence="2" id="KW-0732">Signal</keyword>
<gene>
    <name evidence="3" type="ORF">D9Q98_006696</name>
</gene>
<feature type="signal peptide" evidence="2">
    <location>
        <begin position="1"/>
        <end position="20"/>
    </location>
</feature>
<feature type="chain" id="PRO_5038999615" evidence="2">
    <location>
        <begin position="21"/>
        <end position="606"/>
    </location>
</feature>
<name>A0A9D4TKN5_CHLVU</name>